<dbReference type="InterPro" id="IPR001173">
    <property type="entry name" value="Glyco_trans_2-like"/>
</dbReference>
<dbReference type="AlphaFoldDB" id="A0A9D2DK76"/>
<dbReference type="PANTHER" id="PTHR48090">
    <property type="entry name" value="UNDECAPRENYL-PHOSPHATE 4-DEOXY-4-FORMAMIDO-L-ARABINOSE TRANSFERASE-RELATED"/>
    <property type="match status" value="1"/>
</dbReference>
<comment type="similarity">
    <text evidence="1">Belongs to the glycosyltransferase 2 family.</text>
</comment>
<dbReference type="EMBL" id="DXBZ01000076">
    <property type="protein sequence ID" value="HIZ18289.1"/>
    <property type="molecule type" value="Genomic_DNA"/>
</dbReference>
<reference evidence="3" key="1">
    <citation type="journal article" date="2021" name="PeerJ">
        <title>Extensive microbial diversity within the chicken gut microbiome revealed by metagenomics and culture.</title>
        <authorList>
            <person name="Gilroy R."/>
            <person name="Ravi A."/>
            <person name="Getino M."/>
            <person name="Pursley I."/>
            <person name="Horton D.L."/>
            <person name="Alikhan N.F."/>
            <person name="Baker D."/>
            <person name="Gharbi K."/>
            <person name="Hall N."/>
            <person name="Watson M."/>
            <person name="Adriaenssens E.M."/>
            <person name="Foster-Nyarko E."/>
            <person name="Jarju S."/>
            <person name="Secka A."/>
            <person name="Antonio M."/>
            <person name="Oren A."/>
            <person name="Chaudhuri R.R."/>
            <person name="La Ragione R."/>
            <person name="Hildebrand F."/>
            <person name="Pallen M.J."/>
        </authorList>
    </citation>
    <scope>NUCLEOTIDE SEQUENCE</scope>
    <source>
        <strain evidence="3">ChiHecolR3B27-1887</strain>
    </source>
</reference>
<organism evidence="3 4">
    <name type="scientific">Candidatus Olsenella stercoravium</name>
    <dbReference type="NCBI Taxonomy" id="2838713"/>
    <lineage>
        <taxon>Bacteria</taxon>
        <taxon>Bacillati</taxon>
        <taxon>Actinomycetota</taxon>
        <taxon>Coriobacteriia</taxon>
        <taxon>Coriobacteriales</taxon>
        <taxon>Atopobiaceae</taxon>
        <taxon>Olsenella</taxon>
    </lineage>
</organism>
<feature type="domain" description="Glycosyltransferase 2-like" evidence="2">
    <location>
        <begin position="6"/>
        <end position="161"/>
    </location>
</feature>
<name>A0A9D2DK76_9ACTN</name>
<proteinExistence type="inferred from homology"/>
<dbReference type="InterPro" id="IPR029044">
    <property type="entry name" value="Nucleotide-diphossugar_trans"/>
</dbReference>
<gene>
    <name evidence="3" type="ORF">IAA22_04160</name>
</gene>
<evidence type="ECO:0000313" key="4">
    <source>
        <dbReference type="Proteomes" id="UP000824029"/>
    </source>
</evidence>
<comment type="caution">
    <text evidence="3">The sequence shown here is derived from an EMBL/GenBank/DDBJ whole genome shotgun (WGS) entry which is preliminary data.</text>
</comment>
<reference evidence="3" key="2">
    <citation type="submission" date="2021-04" db="EMBL/GenBank/DDBJ databases">
        <authorList>
            <person name="Gilroy R."/>
        </authorList>
    </citation>
    <scope>NUCLEOTIDE SEQUENCE</scope>
    <source>
        <strain evidence="3">ChiHecolR3B27-1887</strain>
    </source>
</reference>
<dbReference type="CDD" id="cd04179">
    <property type="entry name" value="DPM_DPG-synthase_like"/>
    <property type="match status" value="1"/>
</dbReference>
<dbReference type="PANTHER" id="PTHR48090:SF7">
    <property type="entry name" value="RFBJ PROTEIN"/>
    <property type="match status" value="1"/>
</dbReference>
<protein>
    <submittedName>
        <fullName evidence="3">Glycosyltransferase family 2 protein</fullName>
    </submittedName>
</protein>
<evidence type="ECO:0000256" key="1">
    <source>
        <dbReference type="ARBA" id="ARBA00006739"/>
    </source>
</evidence>
<evidence type="ECO:0000313" key="3">
    <source>
        <dbReference type="EMBL" id="HIZ18289.1"/>
    </source>
</evidence>
<dbReference type="SUPFAM" id="SSF53448">
    <property type="entry name" value="Nucleotide-diphospho-sugar transferases"/>
    <property type="match status" value="1"/>
</dbReference>
<evidence type="ECO:0000259" key="2">
    <source>
        <dbReference type="Pfam" id="PF00535"/>
    </source>
</evidence>
<accession>A0A9D2DK76</accession>
<dbReference type="Proteomes" id="UP000824029">
    <property type="component" value="Unassembled WGS sequence"/>
</dbReference>
<dbReference type="Pfam" id="PF00535">
    <property type="entry name" value="Glycos_transf_2"/>
    <property type="match status" value="1"/>
</dbReference>
<dbReference type="InterPro" id="IPR050256">
    <property type="entry name" value="Glycosyltransferase_2"/>
</dbReference>
<dbReference type="Gene3D" id="3.90.550.10">
    <property type="entry name" value="Spore Coat Polysaccharide Biosynthesis Protein SpsA, Chain A"/>
    <property type="match status" value="1"/>
</dbReference>
<sequence length="226" mass="25384">MRVLAIIPAYNEQESIVSTVEELLAANTGCDYLIINDGSSDATEAICREHGYNYVTHPTNLGLTAGFQTGVTYALSHGYDAVIQFDADGQHMPVHVPPMVAEMERTGADIVIGSRFVNERKSFSARMIGSRLLSALIRLTTGQRITDPTSGMRLYNQAMMREFARRFDFGPEPDSVAYLMRRGAKVREVQVEMREREAGESYLNLRRSISYMARACTSILLVQWFR</sequence>